<dbReference type="Proteomes" id="UP000015241">
    <property type="component" value="Unassembled WGS sequence"/>
</dbReference>
<dbReference type="InParanoid" id="S8DNB6"/>
<name>S8DNB6_FOMSC</name>
<feature type="non-terminal residue" evidence="1">
    <location>
        <position position="1"/>
    </location>
</feature>
<dbReference type="EMBL" id="KE504348">
    <property type="protein sequence ID" value="EPS92793.1"/>
    <property type="molecule type" value="Genomic_DNA"/>
</dbReference>
<evidence type="ECO:0000313" key="2">
    <source>
        <dbReference type="Proteomes" id="UP000015241"/>
    </source>
</evidence>
<gene>
    <name evidence="1" type="ORF">FOMPIDRAFT_1080922</name>
</gene>
<reference evidence="1 2" key="1">
    <citation type="journal article" date="2012" name="Science">
        <title>The Paleozoic origin of enzymatic lignin decomposition reconstructed from 31 fungal genomes.</title>
        <authorList>
            <person name="Floudas D."/>
            <person name="Binder M."/>
            <person name="Riley R."/>
            <person name="Barry K."/>
            <person name="Blanchette R.A."/>
            <person name="Henrissat B."/>
            <person name="Martinez A.T."/>
            <person name="Otillar R."/>
            <person name="Spatafora J.W."/>
            <person name="Yadav J.S."/>
            <person name="Aerts A."/>
            <person name="Benoit I."/>
            <person name="Boyd A."/>
            <person name="Carlson A."/>
            <person name="Copeland A."/>
            <person name="Coutinho P.M."/>
            <person name="de Vries R.P."/>
            <person name="Ferreira P."/>
            <person name="Findley K."/>
            <person name="Foster B."/>
            <person name="Gaskell J."/>
            <person name="Glotzer D."/>
            <person name="Gorecki P."/>
            <person name="Heitman J."/>
            <person name="Hesse C."/>
            <person name="Hori C."/>
            <person name="Igarashi K."/>
            <person name="Jurgens J.A."/>
            <person name="Kallen N."/>
            <person name="Kersten P."/>
            <person name="Kohler A."/>
            <person name="Kuees U."/>
            <person name="Kumar T.K.A."/>
            <person name="Kuo A."/>
            <person name="LaButti K."/>
            <person name="Larrondo L.F."/>
            <person name="Lindquist E."/>
            <person name="Ling A."/>
            <person name="Lombard V."/>
            <person name="Lucas S."/>
            <person name="Lundell T."/>
            <person name="Martin R."/>
            <person name="McLaughlin D.J."/>
            <person name="Morgenstern I."/>
            <person name="Morin E."/>
            <person name="Murat C."/>
            <person name="Nagy L.G."/>
            <person name="Nolan M."/>
            <person name="Ohm R.A."/>
            <person name="Patyshakuliyeva A."/>
            <person name="Rokas A."/>
            <person name="Ruiz-Duenas F.J."/>
            <person name="Sabat G."/>
            <person name="Salamov A."/>
            <person name="Samejima M."/>
            <person name="Schmutz J."/>
            <person name="Slot J.C."/>
            <person name="St John F."/>
            <person name="Stenlid J."/>
            <person name="Sun H."/>
            <person name="Sun S."/>
            <person name="Syed K."/>
            <person name="Tsang A."/>
            <person name="Wiebenga A."/>
            <person name="Young D."/>
            <person name="Pisabarro A."/>
            <person name="Eastwood D.C."/>
            <person name="Martin F."/>
            <person name="Cullen D."/>
            <person name="Grigoriev I.V."/>
            <person name="Hibbett D.S."/>
        </authorList>
    </citation>
    <scope>NUCLEOTIDE SEQUENCE</scope>
    <source>
        <strain evidence="2">FP-58527</strain>
    </source>
</reference>
<keyword evidence="2" id="KW-1185">Reference proteome</keyword>
<protein>
    <submittedName>
        <fullName evidence="1">Uncharacterized protein</fullName>
    </submittedName>
</protein>
<dbReference type="STRING" id="743788.S8DNB6"/>
<feature type="non-terminal residue" evidence="1">
    <location>
        <position position="80"/>
    </location>
</feature>
<dbReference type="HOGENOM" id="CLU_142990_0_0_1"/>
<sequence length="80" mass="8631">NVKIHSLGSVNGIFFHSCNTPDKVIKAVAHMGISISPSTINNAVHSLSQESAIRLHALGQSRTAMIAYDNCELTLNRMTP</sequence>
<organism evidence="1 2">
    <name type="scientific">Fomitopsis schrenkii</name>
    <name type="common">Brown rot fungus</name>
    <dbReference type="NCBI Taxonomy" id="2126942"/>
    <lineage>
        <taxon>Eukaryota</taxon>
        <taxon>Fungi</taxon>
        <taxon>Dikarya</taxon>
        <taxon>Basidiomycota</taxon>
        <taxon>Agaricomycotina</taxon>
        <taxon>Agaricomycetes</taxon>
        <taxon>Polyporales</taxon>
        <taxon>Fomitopsis</taxon>
    </lineage>
</organism>
<dbReference type="AlphaFoldDB" id="S8DNB6"/>
<evidence type="ECO:0000313" key="1">
    <source>
        <dbReference type="EMBL" id="EPS92793.1"/>
    </source>
</evidence>
<proteinExistence type="predicted"/>
<dbReference type="OrthoDB" id="4743193at2759"/>
<accession>S8DNB6</accession>